<evidence type="ECO:0000256" key="3">
    <source>
        <dbReference type="ARBA" id="ARBA00022692"/>
    </source>
</evidence>
<evidence type="ECO:0000259" key="8">
    <source>
        <dbReference type="Pfam" id="PF01618"/>
    </source>
</evidence>
<dbReference type="Pfam" id="PF01618">
    <property type="entry name" value="MotA_ExbB"/>
    <property type="match status" value="1"/>
</dbReference>
<sequence length="252" mass="27947">MRDFIKNTGALVLAIIAVHLVYQGYVRPEAAQIIESSRLAGTSAPRDLVVILKDWEQEICLILMLWGVFLIGSKCLSIVKNGYLYKVDLLEGTNEGEEMDLATTVDRIEELPDKIKNTPLIQTLISSIRRYLITDDVQNTSDAIETSVDALAVRQEAENSMIRYLIWAIPSIGFIGTVRGIGQALSQADQALAGDISGMTNSLGVAFNSTLVALIISIFLMFLLHQLQRLQDGQIIETQAYCEKFLLNRISK</sequence>
<dbReference type="InterPro" id="IPR002898">
    <property type="entry name" value="MotA_ExbB_proton_chnl"/>
</dbReference>
<dbReference type="InterPro" id="IPR050790">
    <property type="entry name" value="ExbB/TolQ_transport"/>
</dbReference>
<evidence type="ECO:0000256" key="1">
    <source>
        <dbReference type="ARBA" id="ARBA00004651"/>
    </source>
</evidence>
<evidence type="ECO:0000256" key="2">
    <source>
        <dbReference type="ARBA" id="ARBA00022475"/>
    </source>
</evidence>
<keyword evidence="10" id="KW-1185">Reference proteome</keyword>
<keyword evidence="4 7" id="KW-1133">Transmembrane helix</keyword>
<name>A0ABY4W4Z0_9PROT</name>
<organism evidence="9 10">
    <name type="scientific">Sneathiella marina</name>
    <dbReference type="NCBI Taxonomy" id="2950108"/>
    <lineage>
        <taxon>Bacteria</taxon>
        <taxon>Pseudomonadati</taxon>
        <taxon>Pseudomonadota</taxon>
        <taxon>Alphaproteobacteria</taxon>
        <taxon>Sneathiellales</taxon>
        <taxon>Sneathiellaceae</taxon>
        <taxon>Sneathiella</taxon>
    </lineage>
</organism>
<reference evidence="9" key="1">
    <citation type="submission" date="2022-06" db="EMBL/GenBank/DDBJ databases">
        <title>Sneathiella actinostolidae sp. nov., isolated from a sea anemonein the Western Pacific Ocean.</title>
        <authorList>
            <person name="Wei M.J."/>
        </authorList>
    </citation>
    <scope>NUCLEOTIDE SEQUENCE</scope>
    <source>
        <strain evidence="9">PHK-P5</strain>
    </source>
</reference>
<keyword evidence="3 7" id="KW-0812">Transmembrane</keyword>
<dbReference type="RefSeq" id="WP_251935305.1">
    <property type="nucleotide sequence ID" value="NZ_CP098747.1"/>
</dbReference>
<feature type="transmembrane region" description="Helical" evidence="7">
    <location>
        <begin position="55"/>
        <end position="76"/>
    </location>
</feature>
<comment type="subcellular location">
    <subcellularLocation>
        <location evidence="1">Cell membrane</location>
        <topology evidence="1">Multi-pass membrane protein</topology>
    </subcellularLocation>
    <subcellularLocation>
        <location evidence="6">Membrane</location>
        <topology evidence="6">Multi-pass membrane protein</topology>
    </subcellularLocation>
</comment>
<keyword evidence="5 7" id="KW-0472">Membrane</keyword>
<dbReference type="Proteomes" id="UP001056291">
    <property type="component" value="Chromosome"/>
</dbReference>
<keyword evidence="6" id="KW-0653">Protein transport</keyword>
<keyword evidence="2" id="KW-1003">Cell membrane</keyword>
<accession>A0ABY4W4Z0</accession>
<keyword evidence="6" id="KW-0813">Transport</keyword>
<evidence type="ECO:0000313" key="10">
    <source>
        <dbReference type="Proteomes" id="UP001056291"/>
    </source>
</evidence>
<feature type="domain" description="MotA/TolQ/ExbB proton channel" evidence="8">
    <location>
        <begin position="134"/>
        <end position="237"/>
    </location>
</feature>
<proteinExistence type="inferred from homology"/>
<gene>
    <name evidence="9" type="ORF">NBZ79_02825</name>
</gene>
<evidence type="ECO:0000256" key="6">
    <source>
        <dbReference type="RuleBase" id="RU004057"/>
    </source>
</evidence>
<dbReference type="PANTHER" id="PTHR30625">
    <property type="entry name" value="PROTEIN TOLQ"/>
    <property type="match status" value="1"/>
</dbReference>
<evidence type="ECO:0000256" key="5">
    <source>
        <dbReference type="ARBA" id="ARBA00023136"/>
    </source>
</evidence>
<dbReference type="EMBL" id="CP098747">
    <property type="protein sequence ID" value="USG61906.1"/>
    <property type="molecule type" value="Genomic_DNA"/>
</dbReference>
<evidence type="ECO:0000256" key="4">
    <source>
        <dbReference type="ARBA" id="ARBA00022989"/>
    </source>
</evidence>
<protein>
    <submittedName>
        <fullName evidence="9">MotA/TolQ/ExbB proton channel family protein</fullName>
    </submittedName>
</protein>
<feature type="transmembrane region" description="Helical" evidence="7">
    <location>
        <begin position="205"/>
        <end position="224"/>
    </location>
</feature>
<feature type="transmembrane region" description="Helical" evidence="7">
    <location>
        <begin position="164"/>
        <end position="185"/>
    </location>
</feature>
<evidence type="ECO:0000313" key="9">
    <source>
        <dbReference type="EMBL" id="USG61906.1"/>
    </source>
</evidence>
<comment type="similarity">
    <text evidence="6">Belongs to the exbB/tolQ family.</text>
</comment>
<dbReference type="PANTHER" id="PTHR30625:SF11">
    <property type="entry name" value="MOTA_TOLQ_EXBB PROTON CHANNEL DOMAIN-CONTAINING PROTEIN"/>
    <property type="match status" value="1"/>
</dbReference>
<evidence type="ECO:0000256" key="7">
    <source>
        <dbReference type="SAM" id="Phobius"/>
    </source>
</evidence>